<dbReference type="InterPro" id="IPR005625">
    <property type="entry name" value="PepSY-ass_TM"/>
</dbReference>
<keyword evidence="1" id="KW-0472">Membrane</keyword>
<keyword evidence="1" id="KW-1133">Transmembrane helix</keyword>
<comment type="caution">
    <text evidence="2">The sequence shown here is derived from an EMBL/GenBank/DDBJ whole genome shotgun (WGS) entry which is preliminary data.</text>
</comment>
<keyword evidence="3" id="KW-1185">Reference proteome</keyword>
<dbReference type="EMBL" id="JAJTTA010000002">
    <property type="protein sequence ID" value="MCF0041349.1"/>
    <property type="molecule type" value="Genomic_DNA"/>
</dbReference>
<feature type="transmembrane region" description="Helical" evidence="1">
    <location>
        <begin position="16"/>
        <end position="37"/>
    </location>
</feature>
<gene>
    <name evidence="2" type="ORF">LXM24_14695</name>
</gene>
<name>A0A9X1P9X2_9BACT</name>
<sequence length="366" mass="41804">MKKGSFRRSLFKLHSWLGLITGIFLILLGLSGSVLVFRTELDKFFNQDLLHVSSAENAVPNDALQRCYDHITSRYPNLDGIAWVNPDAGPGEAYDFRMYFNDTRLMTYDLALISFNPYTRAILREGPSTQFTPSFIEWLFQFHFSFQLGMPGAALTAIFGITMLLSLLTGAVVYRKMLWKVLTFRVRVNRKNWRTISSDLHRIVGVWSLLLNAVIFFTGFWMNLFAFQAKTWQNELVPTKPNTRVSVSSDQIYHRALSAMPDLEPTYVYLPTQPGRKFEVRGYTKGQLKLWGSGNSVRMDQQNGEILQISRFAEKPLGARIEATFFPLHVGNFGGLGVKILYVFIGLTPGLLAITGFLLWWRRVKS</sequence>
<evidence type="ECO:0000313" key="3">
    <source>
        <dbReference type="Proteomes" id="UP001139700"/>
    </source>
</evidence>
<feature type="transmembrane region" description="Helical" evidence="1">
    <location>
        <begin position="340"/>
        <end position="361"/>
    </location>
</feature>
<keyword evidence="1" id="KW-0812">Transmembrane</keyword>
<dbReference type="RefSeq" id="WP_234614010.1">
    <property type="nucleotide sequence ID" value="NZ_CP098806.1"/>
</dbReference>
<dbReference type="Pfam" id="PF03929">
    <property type="entry name" value="PepSY_TM"/>
    <property type="match status" value="1"/>
</dbReference>
<accession>A0A9X1P9X2</accession>
<protein>
    <submittedName>
        <fullName evidence="2">PepSY domain-containing protein</fullName>
    </submittedName>
</protein>
<feature type="transmembrane region" description="Helical" evidence="1">
    <location>
        <begin position="153"/>
        <end position="174"/>
    </location>
</feature>
<dbReference type="Proteomes" id="UP001139700">
    <property type="component" value="Unassembled WGS sequence"/>
</dbReference>
<evidence type="ECO:0000256" key="1">
    <source>
        <dbReference type="SAM" id="Phobius"/>
    </source>
</evidence>
<proteinExistence type="predicted"/>
<evidence type="ECO:0000313" key="2">
    <source>
        <dbReference type="EMBL" id="MCF0041349.1"/>
    </source>
</evidence>
<organism evidence="2 3">
    <name type="scientific">Dyadobacter fanqingshengii</name>
    <dbReference type="NCBI Taxonomy" id="2906443"/>
    <lineage>
        <taxon>Bacteria</taxon>
        <taxon>Pseudomonadati</taxon>
        <taxon>Bacteroidota</taxon>
        <taxon>Cytophagia</taxon>
        <taxon>Cytophagales</taxon>
        <taxon>Spirosomataceae</taxon>
        <taxon>Dyadobacter</taxon>
    </lineage>
</organism>
<dbReference type="AlphaFoldDB" id="A0A9X1P9X2"/>
<dbReference type="PANTHER" id="PTHR34219">
    <property type="entry name" value="IRON-REGULATED INNER MEMBRANE PROTEIN-RELATED"/>
    <property type="match status" value="1"/>
</dbReference>
<feature type="transmembrane region" description="Helical" evidence="1">
    <location>
        <begin position="200"/>
        <end position="222"/>
    </location>
</feature>
<dbReference type="PANTHER" id="PTHR34219:SF3">
    <property type="entry name" value="BLL7967 PROTEIN"/>
    <property type="match status" value="1"/>
</dbReference>
<reference evidence="2" key="1">
    <citation type="submission" date="2021-12" db="EMBL/GenBank/DDBJ databases">
        <title>Novel species in genus Dyadobacter.</title>
        <authorList>
            <person name="Ma C."/>
        </authorList>
    </citation>
    <scope>NUCLEOTIDE SEQUENCE</scope>
    <source>
        <strain evidence="2">CY399</strain>
    </source>
</reference>